<evidence type="ECO:0000256" key="1">
    <source>
        <dbReference type="ARBA" id="ARBA00009437"/>
    </source>
</evidence>
<dbReference type="SUPFAM" id="SSF46785">
    <property type="entry name" value="Winged helix' DNA-binding domain"/>
    <property type="match status" value="1"/>
</dbReference>
<dbReference type="AlphaFoldDB" id="A0A1R4EED8"/>
<dbReference type="EMBL" id="FUGD01000064">
    <property type="protein sequence ID" value="SJM36845.1"/>
    <property type="molecule type" value="Genomic_DNA"/>
</dbReference>
<dbReference type="Pfam" id="PF03466">
    <property type="entry name" value="LysR_substrate"/>
    <property type="match status" value="1"/>
</dbReference>
<dbReference type="GO" id="GO:0003700">
    <property type="term" value="F:DNA-binding transcription factor activity"/>
    <property type="evidence" value="ECO:0007669"/>
    <property type="project" value="InterPro"/>
</dbReference>
<dbReference type="RefSeq" id="WP_077448229.1">
    <property type="nucleotide sequence ID" value="NZ_FUGD01000064.1"/>
</dbReference>
<dbReference type="Gene3D" id="1.10.10.10">
    <property type="entry name" value="Winged helix-like DNA-binding domain superfamily/Winged helix DNA-binding domain"/>
    <property type="match status" value="1"/>
</dbReference>
<dbReference type="SUPFAM" id="SSF53850">
    <property type="entry name" value="Periplasmic binding protein-like II"/>
    <property type="match status" value="1"/>
</dbReference>
<evidence type="ECO:0000256" key="2">
    <source>
        <dbReference type="ARBA" id="ARBA00023015"/>
    </source>
</evidence>
<dbReference type="GO" id="GO:0000976">
    <property type="term" value="F:transcription cis-regulatory region binding"/>
    <property type="evidence" value="ECO:0007669"/>
    <property type="project" value="TreeGrafter"/>
</dbReference>
<evidence type="ECO:0000313" key="6">
    <source>
        <dbReference type="EMBL" id="SJM36845.1"/>
    </source>
</evidence>
<dbReference type="InterPro" id="IPR000847">
    <property type="entry name" value="LysR_HTH_N"/>
</dbReference>
<dbReference type="Proteomes" id="UP000188169">
    <property type="component" value="Unassembled WGS sequence"/>
</dbReference>
<sequence length="335" mass="37837">MPASTSKQPKDVHSLNIGQALLPKITLKQLSVFISIYQTGSTSAASEQLHLSQSAVSSALTELEDRLKIPLFERIGRRLHRNDNAQAIYIQAQAIMSQCLTLEQYHQYQAGRIHIGASTTIGNYVLPSLIQQIYGDSPEAKIEFFIGNTRDVVAEVEQLKVDIALVEGMPRPTDSKLIEQKAWRHDKLIVFAKKDSKWLTGIEAKQKANNANDKNEMPSYQLTTKQLAKIPLLVREPGSGTRQVIDEQLLQYMPQAEVVMAIQQSEAIKNMVKADIGFGCLSQHVIEADLEQGSLIAIDIKEIDLQRVWWMIWHKQRHKSEIWQQFVSSLISDTR</sequence>
<evidence type="ECO:0000313" key="7">
    <source>
        <dbReference type="Proteomes" id="UP000188169"/>
    </source>
</evidence>
<evidence type="ECO:0000256" key="4">
    <source>
        <dbReference type="ARBA" id="ARBA00023163"/>
    </source>
</evidence>
<dbReference type="Pfam" id="PF00126">
    <property type="entry name" value="HTH_1"/>
    <property type="match status" value="1"/>
</dbReference>
<keyword evidence="3" id="KW-0238">DNA-binding</keyword>
<protein>
    <submittedName>
        <fullName evidence="6">HTH-type transcriptional activator CmpR</fullName>
    </submittedName>
</protein>
<dbReference type="PANTHER" id="PTHR30126">
    <property type="entry name" value="HTH-TYPE TRANSCRIPTIONAL REGULATOR"/>
    <property type="match status" value="1"/>
</dbReference>
<name>A0A1R4EED8_9GAMM</name>
<dbReference type="PROSITE" id="PS50931">
    <property type="entry name" value="HTH_LYSR"/>
    <property type="match status" value="1"/>
</dbReference>
<accession>A0A1R4EED8</accession>
<keyword evidence="7" id="KW-1185">Reference proteome</keyword>
<dbReference type="STRING" id="1945520.A1019T_00812"/>
<proteinExistence type="inferred from homology"/>
<evidence type="ECO:0000256" key="3">
    <source>
        <dbReference type="ARBA" id="ARBA00023125"/>
    </source>
</evidence>
<organism evidence="6 7">
    <name type="scientific">Psychrobacter pasteurii</name>
    <dbReference type="NCBI Taxonomy" id="1945520"/>
    <lineage>
        <taxon>Bacteria</taxon>
        <taxon>Pseudomonadati</taxon>
        <taxon>Pseudomonadota</taxon>
        <taxon>Gammaproteobacteria</taxon>
        <taxon>Moraxellales</taxon>
        <taxon>Moraxellaceae</taxon>
        <taxon>Psychrobacter</taxon>
    </lineage>
</organism>
<dbReference type="InterPro" id="IPR036390">
    <property type="entry name" value="WH_DNA-bd_sf"/>
</dbReference>
<gene>
    <name evidence="6" type="primary">cmpR</name>
    <name evidence="6" type="ORF">A1019T_00812</name>
</gene>
<feature type="domain" description="HTH lysR-type" evidence="5">
    <location>
        <begin position="25"/>
        <end position="82"/>
    </location>
</feature>
<dbReference type="PRINTS" id="PR00039">
    <property type="entry name" value="HTHLYSR"/>
</dbReference>
<comment type="similarity">
    <text evidence="1">Belongs to the LysR transcriptional regulatory family.</text>
</comment>
<dbReference type="InterPro" id="IPR005119">
    <property type="entry name" value="LysR_subst-bd"/>
</dbReference>
<keyword evidence="2" id="KW-0805">Transcription regulation</keyword>
<keyword evidence="4" id="KW-0804">Transcription</keyword>
<reference evidence="7" key="1">
    <citation type="submission" date="2017-02" db="EMBL/GenBank/DDBJ databases">
        <authorList>
            <person name="Mornico D."/>
        </authorList>
    </citation>
    <scope>NUCLEOTIDE SEQUENCE [LARGE SCALE GENOMIC DNA]</scope>
</reference>
<dbReference type="PANTHER" id="PTHR30126:SF94">
    <property type="entry name" value="LYSR FAMILY TRANSCRIPTIONAL REGULATOR"/>
    <property type="match status" value="1"/>
</dbReference>
<dbReference type="OrthoDB" id="9808620at2"/>
<evidence type="ECO:0000259" key="5">
    <source>
        <dbReference type="PROSITE" id="PS50931"/>
    </source>
</evidence>
<dbReference type="Gene3D" id="3.40.190.10">
    <property type="entry name" value="Periplasmic binding protein-like II"/>
    <property type="match status" value="2"/>
</dbReference>
<dbReference type="InterPro" id="IPR036388">
    <property type="entry name" value="WH-like_DNA-bd_sf"/>
</dbReference>